<sequence length="635" mass="72091">MASPKSNQILETIINENYEALRNALDVSESLLNHLEVNKIITEEAMDSLVKTYGGKNKADRLLRILRDLRTDDDIPVIMDALGDDVSRNKKAYQIFEGWGSNKRCETNHDPGTETINLIPVAKCTSDMKQIIQKPRKIANLGLNTVMIIFSTAAVVKATLICSNSSVHTQTMASGLRDTTLNVWLNLQPFKEMNILILGETGVGKSTWINAFINHLTFESLQEAERNNFCSLIHSEFTILDEDFNEINVFTGVDKNEVKKAGASQTQESKVYTYNFGDTRIRLIDTPGVGDSSGVEKDRENFQNILSTLSCFKELHGICILLKPNNSVLTVMFRFYINELLTYLHRDASYNIMFCFTHTRSTFYRPGDTILALRELFKQNSGISIPLSTHTVYCFDSEAYRYLAVVKNVAQLVKFWDDEMENFAISWDRSSNETKRMLRHISTLKPHPVQSTLSLNHTRELVLQLARPLAEISKIIQTNKEILKDNPKGITVTKETINEQNYELPYNDVMLEYMDHLVTEERNEVKPGGSEQMLLHLECSRGSYKKQLEILDEAMKRGDSRDILKPQEVNDLVQHLYKLKIYGKSIRDSLKAVELSCGQHPLVGGGPINPIIELDPEIQIGSTIAKTAFDYVEVF</sequence>
<evidence type="ECO:0000313" key="2">
    <source>
        <dbReference type="Proteomes" id="UP000198287"/>
    </source>
</evidence>
<organism evidence="1 2">
    <name type="scientific">Folsomia candida</name>
    <name type="common">Springtail</name>
    <dbReference type="NCBI Taxonomy" id="158441"/>
    <lineage>
        <taxon>Eukaryota</taxon>
        <taxon>Metazoa</taxon>
        <taxon>Ecdysozoa</taxon>
        <taxon>Arthropoda</taxon>
        <taxon>Hexapoda</taxon>
        <taxon>Collembola</taxon>
        <taxon>Entomobryomorpha</taxon>
        <taxon>Isotomoidea</taxon>
        <taxon>Isotomidae</taxon>
        <taxon>Proisotominae</taxon>
        <taxon>Folsomia</taxon>
    </lineage>
</organism>
<reference evidence="1 2" key="1">
    <citation type="submission" date="2015-12" db="EMBL/GenBank/DDBJ databases">
        <title>The genome of Folsomia candida.</title>
        <authorList>
            <person name="Faddeeva A."/>
            <person name="Derks M.F."/>
            <person name="Anvar Y."/>
            <person name="Smit S."/>
            <person name="Van Straalen N."/>
            <person name="Roelofs D."/>
        </authorList>
    </citation>
    <scope>NUCLEOTIDE SEQUENCE [LARGE SCALE GENOMIC DNA]</scope>
    <source>
        <strain evidence="1 2">VU population</strain>
        <tissue evidence="1">Whole body</tissue>
    </source>
</reference>
<dbReference type="AlphaFoldDB" id="A0A226CXS1"/>
<dbReference type="InterPro" id="IPR027417">
    <property type="entry name" value="P-loop_NTPase"/>
</dbReference>
<keyword evidence="2" id="KW-1185">Reference proteome</keyword>
<name>A0A226CXS1_FOLCA</name>
<gene>
    <name evidence="1" type="ORF">Fcan01_27899</name>
</gene>
<dbReference type="PANTHER" id="PTHR32046:SF11">
    <property type="entry name" value="IMMUNE-ASSOCIATED NUCLEOTIDE-BINDING PROTEIN 10-LIKE"/>
    <property type="match status" value="1"/>
</dbReference>
<proteinExistence type="predicted"/>
<dbReference type="Proteomes" id="UP000198287">
    <property type="component" value="Unassembled WGS sequence"/>
</dbReference>
<accession>A0A226CXS1</accession>
<comment type="caution">
    <text evidence="1">The sequence shown here is derived from an EMBL/GenBank/DDBJ whole genome shotgun (WGS) entry which is preliminary data.</text>
</comment>
<evidence type="ECO:0000313" key="1">
    <source>
        <dbReference type="EMBL" id="OXA37328.1"/>
    </source>
</evidence>
<dbReference type="OrthoDB" id="2386367at2759"/>
<dbReference type="InterPro" id="IPR011029">
    <property type="entry name" value="DEATH-like_dom_sf"/>
</dbReference>
<dbReference type="EMBL" id="LNIX01000059">
    <property type="protein sequence ID" value="OXA37328.1"/>
    <property type="molecule type" value="Genomic_DNA"/>
</dbReference>
<dbReference type="Gene3D" id="3.40.50.300">
    <property type="entry name" value="P-loop containing nucleotide triphosphate hydrolases"/>
    <property type="match status" value="1"/>
</dbReference>
<dbReference type="PANTHER" id="PTHR32046">
    <property type="entry name" value="G DOMAIN-CONTAINING PROTEIN"/>
    <property type="match status" value="1"/>
</dbReference>
<protein>
    <submittedName>
        <fullName evidence="1">Septin-8</fullName>
    </submittedName>
</protein>
<dbReference type="SUPFAM" id="SSF52540">
    <property type="entry name" value="P-loop containing nucleoside triphosphate hydrolases"/>
    <property type="match status" value="1"/>
</dbReference>
<dbReference type="Gene3D" id="1.10.533.10">
    <property type="entry name" value="Death Domain, Fas"/>
    <property type="match status" value="1"/>
</dbReference>